<reference evidence="1 2" key="1">
    <citation type="submission" date="2023-10" db="EMBL/GenBank/DDBJ databases">
        <title>Noviherbaspirillum sp. CPCC 100848 genome assembly.</title>
        <authorList>
            <person name="Li X.Y."/>
            <person name="Fang X.M."/>
        </authorList>
    </citation>
    <scope>NUCLEOTIDE SEQUENCE [LARGE SCALE GENOMIC DNA]</scope>
    <source>
        <strain evidence="1 2">CPCC 100848</strain>
    </source>
</reference>
<evidence type="ECO:0000313" key="1">
    <source>
        <dbReference type="EMBL" id="MEC4717736.1"/>
    </source>
</evidence>
<protein>
    <submittedName>
        <fullName evidence="1">Uncharacterized protein</fullName>
    </submittedName>
</protein>
<keyword evidence="2" id="KW-1185">Reference proteome</keyword>
<comment type="caution">
    <text evidence="1">The sequence shown here is derived from an EMBL/GenBank/DDBJ whole genome shotgun (WGS) entry which is preliminary data.</text>
</comment>
<dbReference type="RefSeq" id="WP_326504486.1">
    <property type="nucleotide sequence ID" value="NZ_JAWIIV010000001.1"/>
</dbReference>
<organism evidence="1 2">
    <name type="scientific">Noviherbaspirillum album</name>
    <dbReference type="NCBI Taxonomy" id="3080276"/>
    <lineage>
        <taxon>Bacteria</taxon>
        <taxon>Pseudomonadati</taxon>
        <taxon>Pseudomonadota</taxon>
        <taxon>Betaproteobacteria</taxon>
        <taxon>Burkholderiales</taxon>
        <taxon>Oxalobacteraceae</taxon>
        <taxon>Noviherbaspirillum</taxon>
    </lineage>
</organism>
<proteinExistence type="predicted"/>
<gene>
    <name evidence="1" type="ORF">RY831_01105</name>
</gene>
<accession>A0ABU6J286</accession>
<dbReference type="Proteomes" id="UP001352263">
    <property type="component" value="Unassembled WGS sequence"/>
</dbReference>
<name>A0ABU6J286_9BURK</name>
<sequence>MSLIKRQKQTLVLQQRIGLAQADELLIKFLKNGHITDPDSLGLPSFDPYILEHNDFEHAGHEDELLMYSAQKFISNKKQLIPVEIKIYFLSRKIITNGMGIFGNMRLHKFLETSAFLLKEKNISVNIYLGRDLKEGALFFSNGVAMRFSDNGKSLNNYYINTVESNSIGNEKFSFQNASLSSIESIYDRFSYDNLINCRFSRKPAIRKLLKSFSKLISVSTCAESGQLD</sequence>
<evidence type="ECO:0000313" key="2">
    <source>
        <dbReference type="Proteomes" id="UP001352263"/>
    </source>
</evidence>
<dbReference type="EMBL" id="JAWIIV010000001">
    <property type="protein sequence ID" value="MEC4717736.1"/>
    <property type="molecule type" value="Genomic_DNA"/>
</dbReference>